<dbReference type="GO" id="GO:0003723">
    <property type="term" value="F:RNA binding"/>
    <property type="evidence" value="ECO:0007669"/>
    <property type="project" value="UniProtKB-KW"/>
</dbReference>
<dbReference type="Proteomes" id="UP000478546">
    <property type="component" value="Unassembled WGS sequence"/>
</dbReference>
<name>A0A6B2HCH6_9BACT</name>
<dbReference type="Pfam" id="PF01927">
    <property type="entry name" value="Mut7-C"/>
    <property type="match status" value="1"/>
</dbReference>
<proteinExistence type="predicted"/>
<gene>
    <name evidence="4" type="ORF">GWO68_16335</name>
</gene>
<dbReference type="Pfam" id="PF14451">
    <property type="entry name" value="Ub-Mut7C"/>
    <property type="match status" value="1"/>
</dbReference>
<evidence type="ECO:0000259" key="3">
    <source>
        <dbReference type="Pfam" id="PF14451"/>
    </source>
</evidence>
<dbReference type="PANTHER" id="PTHR39081:SF1">
    <property type="entry name" value="MUT7-C RNASE DOMAIN-CONTAINING PROTEIN"/>
    <property type="match status" value="1"/>
</dbReference>
<sequence length="245" mass="28261">MLFTASFRFHFTLNDFLDPGDRNAWLSYSFRDAPAVKDAIEALGVPHPEVDLAVVNSAIVDLNYKLQAGDKVEVYPASLYAMWPERERLIPKSTAPYQFVLDVHLGKLARLLRMLGFDTAYDAGLSDKAIAEISITENRILLTRSVGLLKLKAITRGYCLRSQQPETQLQEVISYYTLGPEFKLFSRCMVCNGNILTVPKEQIWDKLPPKTRLYYHEFYQCSNCQRVYWKGSHYDRMQQFITQLK</sequence>
<dbReference type="InterPro" id="IPR027798">
    <property type="entry name" value="Ub_Mut7C"/>
</dbReference>
<dbReference type="PANTHER" id="PTHR39081">
    <property type="entry name" value="MUT7-C DOMAIN-CONTAINING PROTEIN"/>
    <property type="match status" value="1"/>
</dbReference>
<keyword evidence="1" id="KW-0694">RNA-binding</keyword>
<feature type="domain" description="Mut7-C RNAse" evidence="2">
    <location>
        <begin position="98"/>
        <end position="241"/>
    </location>
</feature>
<evidence type="ECO:0000259" key="2">
    <source>
        <dbReference type="Pfam" id="PF01927"/>
    </source>
</evidence>
<dbReference type="InterPro" id="IPR002782">
    <property type="entry name" value="Mut7-C_RNAse_dom"/>
</dbReference>
<dbReference type="EMBL" id="JAAEAA010000028">
    <property type="protein sequence ID" value="NDK57494.1"/>
    <property type="molecule type" value="Genomic_DNA"/>
</dbReference>
<accession>A0A6B2HCH6</accession>
<evidence type="ECO:0000313" key="5">
    <source>
        <dbReference type="Proteomes" id="UP000478546"/>
    </source>
</evidence>
<reference evidence="4 5" key="1">
    <citation type="submission" date="2020-01" db="EMBL/GenBank/DDBJ databases">
        <authorList>
            <person name="Kim M.K."/>
        </authorList>
    </citation>
    <scope>NUCLEOTIDE SEQUENCE [LARGE SCALE GENOMIC DNA]</scope>
    <source>
        <strain evidence="4 5">BT213</strain>
    </source>
</reference>
<dbReference type="InterPro" id="IPR016155">
    <property type="entry name" value="Mopterin_synth/thiamin_S_b"/>
</dbReference>
<dbReference type="AlphaFoldDB" id="A0A6B2HCH6"/>
<evidence type="ECO:0000256" key="1">
    <source>
        <dbReference type="PROSITE-ProRule" id="PRU00182"/>
    </source>
</evidence>
<organism evidence="4 5">
    <name type="scientific">Pontibacter fetidus</name>
    <dbReference type="NCBI Taxonomy" id="2700082"/>
    <lineage>
        <taxon>Bacteria</taxon>
        <taxon>Pseudomonadati</taxon>
        <taxon>Bacteroidota</taxon>
        <taxon>Cytophagia</taxon>
        <taxon>Cytophagales</taxon>
        <taxon>Hymenobacteraceae</taxon>
        <taxon>Pontibacter</taxon>
    </lineage>
</organism>
<feature type="domain" description="Ubiquitin Mut7-C" evidence="3">
    <location>
        <begin position="4"/>
        <end position="77"/>
    </location>
</feature>
<dbReference type="RefSeq" id="WP_162347553.1">
    <property type="nucleotide sequence ID" value="NZ_JAAEAA010000028.1"/>
</dbReference>
<protein>
    <submittedName>
        <fullName evidence="4">Mut7-C ubiquitin/RNAse domain-containing protein</fullName>
    </submittedName>
</protein>
<dbReference type="SUPFAM" id="SSF54285">
    <property type="entry name" value="MoaD/ThiS"/>
    <property type="match status" value="1"/>
</dbReference>
<evidence type="ECO:0000313" key="4">
    <source>
        <dbReference type="EMBL" id="NDK57494.1"/>
    </source>
</evidence>
<dbReference type="PROSITE" id="PS50889">
    <property type="entry name" value="S4"/>
    <property type="match status" value="1"/>
</dbReference>
<keyword evidence="5" id="KW-1185">Reference proteome</keyword>
<comment type="caution">
    <text evidence="4">The sequence shown here is derived from an EMBL/GenBank/DDBJ whole genome shotgun (WGS) entry which is preliminary data.</text>
</comment>